<evidence type="ECO:0000313" key="8">
    <source>
        <dbReference type="EMBL" id="EIE92505.1"/>
    </source>
</evidence>
<evidence type="ECO:0000313" key="9">
    <source>
        <dbReference type="Proteomes" id="UP000009138"/>
    </source>
</evidence>
<dbReference type="GeneID" id="93624068"/>
<dbReference type="AlphaFoldDB" id="I1CVM5"/>
<proteinExistence type="predicted"/>
<dbReference type="VEuPathDB" id="FungiDB:RO3G_17103"/>
<evidence type="ECO:0000256" key="3">
    <source>
        <dbReference type="ARBA" id="ARBA00022692"/>
    </source>
</evidence>
<keyword evidence="9" id="KW-1185">Reference proteome</keyword>
<protein>
    <recommendedName>
        <fullName evidence="10">Major facilitator superfamily (MFS) profile domain-containing protein</fullName>
    </recommendedName>
</protein>
<evidence type="ECO:0000256" key="7">
    <source>
        <dbReference type="SAM" id="Phobius"/>
    </source>
</evidence>
<sequence>MASEKALSLPKIELSENTHQTKDNDKNNSLMIESEYASKERDAFTSKLVRKLDRRILPLLCVLYLLSYIDRYWEGRYTTRSNIGNAKLDGLEKDLDLTKSQYQWSLSIFYFSYVLFDLPSNIIMRRWRPSFWLGILMLIFSWSHLFHVAVVHKTGIWLSN</sequence>
<keyword evidence="3 7" id="KW-0812">Transmembrane</keyword>
<reference evidence="8 9" key="1">
    <citation type="journal article" date="2009" name="PLoS Genet.">
        <title>Genomic analysis of the basal lineage fungus Rhizopus oryzae reveals a whole-genome duplication.</title>
        <authorList>
            <person name="Ma L.-J."/>
            <person name="Ibrahim A.S."/>
            <person name="Skory C."/>
            <person name="Grabherr M.G."/>
            <person name="Burger G."/>
            <person name="Butler M."/>
            <person name="Elias M."/>
            <person name="Idnurm A."/>
            <person name="Lang B.F."/>
            <person name="Sone T."/>
            <person name="Abe A."/>
            <person name="Calvo S.E."/>
            <person name="Corrochano L.M."/>
            <person name="Engels R."/>
            <person name="Fu J."/>
            <person name="Hansberg W."/>
            <person name="Kim J.-M."/>
            <person name="Kodira C.D."/>
            <person name="Koehrsen M.J."/>
            <person name="Liu B."/>
            <person name="Miranda-Saavedra D."/>
            <person name="O'Leary S."/>
            <person name="Ortiz-Castellanos L."/>
            <person name="Poulter R."/>
            <person name="Rodriguez-Romero J."/>
            <person name="Ruiz-Herrera J."/>
            <person name="Shen Y.-Q."/>
            <person name="Zeng Q."/>
            <person name="Galagan J."/>
            <person name="Birren B.W."/>
            <person name="Cuomo C.A."/>
            <person name="Wickes B.L."/>
        </authorList>
    </citation>
    <scope>NUCLEOTIDE SEQUENCE [LARGE SCALE GENOMIC DNA]</scope>
    <source>
        <strain evidence="9">RA 99-880 / ATCC MYA-4621 / FGSC 9543 / NRRL 43880</strain>
    </source>
</reference>
<dbReference type="GO" id="GO:0016020">
    <property type="term" value="C:membrane"/>
    <property type="evidence" value="ECO:0007669"/>
    <property type="project" value="UniProtKB-SubCell"/>
</dbReference>
<gene>
    <name evidence="8" type="ORF">RO3G_17103</name>
</gene>
<keyword evidence="5 7" id="KW-0472">Membrane</keyword>
<comment type="subcellular location">
    <subcellularLocation>
        <location evidence="1">Membrane</location>
        <topology evidence="1">Multi-pass membrane protein</topology>
    </subcellularLocation>
</comment>
<evidence type="ECO:0000256" key="1">
    <source>
        <dbReference type="ARBA" id="ARBA00004141"/>
    </source>
</evidence>
<keyword evidence="4 7" id="KW-1133">Transmembrane helix</keyword>
<dbReference type="EMBL" id="GG669512">
    <property type="protein sequence ID" value="EIE92505.1"/>
    <property type="molecule type" value="Genomic_DNA"/>
</dbReference>
<evidence type="ECO:0000256" key="2">
    <source>
        <dbReference type="ARBA" id="ARBA00022448"/>
    </source>
</evidence>
<dbReference type="PANTHER" id="PTHR43791:SF36">
    <property type="entry name" value="TRANSPORTER, PUTATIVE (AFU_ORTHOLOGUE AFUA_6G08340)-RELATED"/>
    <property type="match status" value="1"/>
</dbReference>
<evidence type="ECO:0000256" key="4">
    <source>
        <dbReference type="ARBA" id="ARBA00022989"/>
    </source>
</evidence>
<organism evidence="8 9">
    <name type="scientific">Rhizopus delemar (strain RA 99-880 / ATCC MYA-4621 / FGSC 9543 / NRRL 43880)</name>
    <name type="common">Mucormycosis agent</name>
    <name type="synonym">Rhizopus arrhizus var. delemar</name>
    <dbReference type="NCBI Taxonomy" id="246409"/>
    <lineage>
        <taxon>Eukaryota</taxon>
        <taxon>Fungi</taxon>
        <taxon>Fungi incertae sedis</taxon>
        <taxon>Mucoromycota</taxon>
        <taxon>Mucoromycotina</taxon>
        <taxon>Mucoromycetes</taxon>
        <taxon>Mucorales</taxon>
        <taxon>Mucorineae</taxon>
        <taxon>Rhizopodaceae</taxon>
        <taxon>Rhizopus</taxon>
    </lineage>
</organism>
<dbReference type="Proteomes" id="UP000009138">
    <property type="component" value="Unassembled WGS sequence"/>
</dbReference>
<evidence type="ECO:0000256" key="6">
    <source>
        <dbReference type="SAM" id="MobiDB-lite"/>
    </source>
</evidence>
<dbReference type="InterPro" id="IPR036259">
    <property type="entry name" value="MFS_trans_sf"/>
</dbReference>
<feature type="region of interest" description="Disordered" evidence="6">
    <location>
        <begin position="1"/>
        <end position="26"/>
    </location>
</feature>
<name>I1CVM5_RHIO9</name>
<dbReference type="OMA" id="HIDTMAT"/>
<dbReference type="GO" id="GO:0022857">
    <property type="term" value="F:transmembrane transporter activity"/>
    <property type="evidence" value="ECO:0007669"/>
    <property type="project" value="TreeGrafter"/>
</dbReference>
<feature type="transmembrane region" description="Helical" evidence="7">
    <location>
        <begin position="56"/>
        <end position="73"/>
    </location>
</feature>
<accession>I1CVM5</accession>
<evidence type="ECO:0000256" key="5">
    <source>
        <dbReference type="ARBA" id="ARBA00023136"/>
    </source>
</evidence>
<feature type="transmembrane region" description="Helical" evidence="7">
    <location>
        <begin position="102"/>
        <end position="119"/>
    </location>
</feature>
<dbReference type="RefSeq" id="XP_067527901.1">
    <property type="nucleotide sequence ID" value="XM_067671687.1"/>
</dbReference>
<dbReference type="InParanoid" id="I1CVM5"/>
<dbReference type="Gene3D" id="1.20.1250.20">
    <property type="entry name" value="MFS general substrate transporter like domains"/>
    <property type="match status" value="1"/>
</dbReference>
<dbReference type="eggNOG" id="KOG2533">
    <property type="taxonomic scope" value="Eukaryota"/>
</dbReference>
<evidence type="ECO:0008006" key="10">
    <source>
        <dbReference type="Google" id="ProtNLM"/>
    </source>
</evidence>
<keyword evidence="2" id="KW-0813">Transport</keyword>
<dbReference type="SUPFAM" id="SSF103473">
    <property type="entry name" value="MFS general substrate transporter"/>
    <property type="match status" value="1"/>
</dbReference>
<feature type="transmembrane region" description="Helical" evidence="7">
    <location>
        <begin position="131"/>
        <end position="150"/>
    </location>
</feature>
<feature type="compositionally biased region" description="Basic and acidic residues" evidence="6">
    <location>
        <begin position="13"/>
        <end position="26"/>
    </location>
</feature>
<dbReference type="PANTHER" id="PTHR43791">
    <property type="entry name" value="PERMEASE-RELATED"/>
    <property type="match status" value="1"/>
</dbReference>
<dbReference type="STRING" id="246409.I1CVM5"/>